<feature type="binding site" evidence="3">
    <location>
        <position position="31"/>
    </location>
    <ligand>
        <name>FAD</name>
        <dbReference type="ChEBI" id="CHEBI:57692"/>
    </ligand>
</feature>
<dbReference type="GO" id="GO:0071949">
    <property type="term" value="F:FAD binding"/>
    <property type="evidence" value="ECO:0007669"/>
    <property type="project" value="TreeGrafter"/>
</dbReference>
<keyword evidence="1 3" id="KW-0285">Flavoprotein</keyword>
<comment type="cofactor">
    <cofactor evidence="3">
        <name>FAD</name>
        <dbReference type="ChEBI" id="CHEBI:57692"/>
    </cofactor>
    <text evidence="3">Binds 1 FAD per subunit.</text>
</comment>
<name>A0A840XC44_9MICO</name>
<dbReference type="PANTHER" id="PTHR11455">
    <property type="entry name" value="CRYPTOCHROME"/>
    <property type="match status" value="1"/>
</dbReference>
<evidence type="ECO:0000313" key="6">
    <source>
        <dbReference type="Proteomes" id="UP000552883"/>
    </source>
</evidence>
<dbReference type="PANTHER" id="PTHR11455:SF18">
    <property type="entry name" value="SI:CH1073-390K14.1"/>
    <property type="match status" value="1"/>
</dbReference>
<dbReference type="Gene3D" id="1.25.40.80">
    <property type="match status" value="1"/>
</dbReference>
<accession>A0A840XC44</accession>
<dbReference type="AlphaFoldDB" id="A0A840XC44"/>
<protein>
    <recommendedName>
        <fullName evidence="4">Cryptochrome/DNA photolyase FAD-binding domain-containing protein</fullName>
    </recommendedName>
</protein>
<dbReference type="Gene3D" id="1.10.579.10">
    <property type="entry name" value="DNA Cyclobutane Dipyrimidine Photolyase, subunit A, domain 3"/>
    <property type="match status" value="1"/>
</dbReference>
<evidence type="ECO:0000256" key="3">
    <source>
        <dbReference type="PIRSR" id="PIRSR602081-1"/>
    </source>
</evidence>
<dbReference type="SUPFAM" id="SSF48173">
    <property type="entry name" value="Cryptochrome/photolyase FAD-binding domain"/>
    <property type="match status" value="1"/>
</dbReference>
<dbReference type="RefSeq" id="WP_153981911.1">
    <property type="nucleotide sequence ID" value="NZ_BAAANZ010000003.1"/>
</dbReference>
<dbReference type="GO" id="GO:0043153">
    <property type="term" value="P:entrainment of circadian clock by photoperiod"/>
    <property type="evidence" value="ECO:0007669"/>
    <property type="project" value="TreeGrafter"/>
</dbReference>
<evidence type="ECO:0000259" key="4">
    <source>
        <dbReference type="Pfam" id="PF03441"/>
    </source>
</evidence>
<dbReference type="GO" id="GO:0003904">
    <property type="term" value="F:deoxyribodipyrimidine photo-lyase activity"/>
    <property type="evidence" value="ECO:0007669"/>
    <property type="project" value="TreeGrafter"/>
</dbReference>
<feature type="domain" description="Cryptochrome/DNA photolyase FAD-binding" evidence="4">
    <location>
        <begin position="80"/>
        <end position="205"/>
    </location>
</feature>
<keyword evidence="2 3" id="KW-0274">FAD</keyword>
<dbReference type="GO" id="GO:0032922">
    <property type="term" value="P:circadian regulation of gene expression"/>
    <property type="evidence" value="ECO:0007669"/>
    <property type="project" value="TreeGrafter"/>
</dbReference>
<reference evidence="5 6" key="1">
    <citation type="submission" date="2020-08" db="EMBL/GenBank/DDBJ databases">
        <title>Sequencing the genomes of 1000 actinobacteria strains.</title>
        <authorList>
            <person name="Klenk H.-P."/>
        </authorList>
    </citation>
    <scope>NUCLEOTIDE SEQUENCE [LARGE SCALE GENOMIC DNA]</scope>
    <source>
        <strain evidence="5 6">DSM 23889</strain>
    </source>
</reference>
<dbReference type="OrthoDB" id="9772484at2"/>
<evidence type="ECO:0000256" key="1">
    <source>
        <dbReference type="ARBA" id="ARBA00022630"/>
    </source>
</evidence>
<organism evidence="5 6">
    <name type="scientific">Microcella frigidaquae</name>
    <dbReference type="NCBI Taxonomy" id="424758"/>
    <lineage>
        <taxon>Bacteria</taxon>
        <taxon>Bacillati</taxon>
        <taxon>Actinomycetota</taxon>
        <taxon>Actinomycetes</taxon>
        <taxon>Micrococcales</taxon>
        <taxon>Microbacteriaceae</taxon>
        <taxon>Microcella</taxon>
    </lineage>
</organism>
<gene>
    <name evidence="5" type="ORF">BJ959_002210</name>
</gene>
<feature type="binding site" evidence="3">
    <location>
        <begin position="182"/>
        <end position="184"/>
    </location>
    <ligand>
        <name>FAD</name>
        <dbReference type="ChEBI" id="CHEBI:57692"/>
    </ligand>
</feature>
<keyword evidence="6" id="KW-1185">Reference proteome</keyword>
<dbReference type="GO" id="GO:0005737">
    <property type="term" value="C:cytoplasm"/>
    <property type="evidence" value="ECO:0007669"/>
    <property type="project" value="TreeGrafter"/>
</dbReference>
<evidence type="ECO:0000313" key="5">
    <source>
        <dbReference type="EMBL" id="MBB5618714.1"/>
    </source>
</evidence>
<feature type="binding site" evidence="3">
    <location>
        <position position="80"/>
    </location>
    <ligand>
        <name>FAD</name>
        <dbReference type="ChEBI" id="CHEBI:57692"/>
    </ligand>
</feature>
<dbReference type="GO" id="GO:0003677">
    <property type="term" value="F:DNA binding"/>
    <property type="evidence" value="ECO:0007669"/>
    <property type="project" value="TreeGrafter"/>
</dbReference>
<comment type="caution">
    <text evidence="5">The sequence shown here is derived from an EMBL/GenBank/DDBJ whole genome shotgun (WGS) entry which is preliminary data.</text>
</comment>
<evidence type="ECO:0000256" key="2">
    <source>
        <dbReference type="ARBA" id="ARBA00022827"/>
    </source>
</evidence>
<dbReference type="InterPro" id="IPR005101">
    <property type="entry name" value="Cryptochr/Photolyase_FAD-bd"/>
</dbReference>
<dbReference type="Pfam" id="PF03441">
    <property type="entry name" value="FAD_binding_7"/>
    <property type="match status" value="1"/>
</dbReference>
<dbReference type="EMBL" id="JACHBS010000001">
    <property type="protein sequence ID" value="MBB5618714.1"/>
    <property type="molecule type" value="Genomic_DNA"/>
</dbReference>
<dbReference type="Proteomes" id="UP000552883">
    <property type="component" value="Unassembled WGS sequence"/>
</dbReference>
<dbReference type="InterPro" id="IPR036134">
    <property type="entry name" value="Crypto/Photolyase_FAD-like_sf"/>
</dbReference>
<proteinExistence type="predicted"/>
<dbReference type="InterPro" id="IPR002081">
    <property type="entry name" value="Cryptochrome/DNA_photolyase_1"/>
</dbReference>
<sequence>MTADAAAAFEPTRAAGLARLADFVPRAGRAYAAERNADHGPGDRTNVSTLSPWVRHRLVTEREIVAAVLERHPLSAASTFVQEVYWRTYWKGWLERRPSVWTRYAASVAPTLDALSGAERATYDDAVAGRVGLDGFDHWARELVKTGYLHNHARMWFASIWIFTLRLPWQLGADFFLRHLLDGDPASNTLSWRWVAGLQTVGKTYLATADNIARYTDGRFRPRGLATVAHAVDDDAAVPPAGPAPVPEPLPRATRVALLLHEDDLHAESLPALPPEVTVVGVAAPTAGEPRSPLAATAAVPAHFTAAALADGLARAAAYCRSSGTAAPAEHLPDLHPDTVIAWLRGLGAEALLTPHAPVGPTRDRLDVLAAALRAEGIPLHRRLRGWDARAWPHAHRGFFPFKARIPALLREEQMLD</sequence>